<gene>
    <name evidence="2" type="ORF">DPMN_121465</name>
</gene>
<organism evidence="2 3">
    <name type="scientific">Dreissena polymorpha</name>
    <name type="common">Zebra mussel</name>
    <name type="synonym">Mytilus polymorpha</name>
    <dbReference type="NCBI Taxonomy" id="45954"/>
    <lineage>
        <taxon>Eukaryota</taxon>
        <taxon>Metazoa</taxon>
        <taxon>Spiralia</taxon>
        <taxon>Lophotrochozoa</taxon>
        <taxon>Mollusca</taxon>
        <taxon>Bivalvia</taxon>
        <taxon>Autobranchia</taxon>
        <taxon>Heteroconchia</taxon>
        <taxon>Euheterodonta</taxon>
        <taxon>Imparidentia</taxon>
        <taxon>Neoheterodontei</taxon>
        <taxon>Myida</taxon>
        <taxon>Dreissenoidea</taxon>
        <taxon>Dreissenidae</taxon>
        <taxon>Dreissena</taxon>
    </lineage>
</organism>
<protein>
    <submittedName>
        <fullName evidence="2">Uncharacterized protein</fullName>
    </submittedName>
</protein>
<feature type="chain" id="PRO_5038394456" evidence="1">
    <location>
        <begin position="18"/>
        <end position="287"/>
    </location>
</feature>
<dbReference type="Proteomes" id="UP000828390">
    <property type="component" value="Unassembled WGS sequence"/>
</dbReference>
<dbReference type="EMBL" id="JAIWYP010000005">
    <property type="protein sequence ID" value="KAH3819722.1"/>
    <property type="molecule type" value="Genomic_DNA"/>
</dbReference>
<reference evidence="2" key="1">
    <citation type="journal article" date="2019" name="bioRxiv">
        <title>The Genome of the Zebra Mussel, Dreissena polymorpha: A Resource for Invasive Species Research.</title>
        <authorList>
            <person name="McCartney M.A."/>
            <person name="Auch B."/>
            <person name="Kono T."/>
            <person name="Mallez S."/>
            <person name="Zhang Y."/>
            <person name="Obille A."/>
            <person name="Becker A."/>
            <person name="Abrahante J.E."/>
            <person name="Garbe J."/>
            <person name="Badalamenti J.P."/>
            <person name="Herman A."/>
            <person name="Mangelson H."/>
            <person name="Liachko I."/>
            <person name="Sullivan S."/>
            <person name="Sone E.D."/>
            <person name="Koren S."/>
            <person name="Silverstein K.A.T."/>
            <person name="Beckman K.B."/>
            <person name="Gohl D.M."/>
        </authorList>
    </citation>
    <scope>NUCLEOTIDE SEQUENCE</scope>
    <source>
        <strain evidence="2">Duluth1</strain>
        <tissue evidence="2">Whole animal</tissue>
    </source>
</reference>
<comment type="caution">
    <text evidence="2">The sequence shown here is derived from an EMBL/GenBank/DDBJ whole genome shotgun (WGS) entry which is preliminary data.</text>
</comment>
<feature type="signal peptide" evidence="1">
    <location>
        <begin position="1"/>
        <end position="17"/>
    </location>
</feature>
<dbReference type="AlphaFoldDB" id="A0A9D4GTL4"/>
<name>A0A9D4GTL4_DREPO</name>
<accession>A0A9D4GTL4</accession>
<keyword evidence="1" id="KW-0732">Signal</keyword>
<reference evidence="2" key="2">
    <citation type="submission" date="2020-11" db="EMBL/GenBank/DDBJ databases">
        <authorList>
            <person name="McCartney M.A."/>
            <person name="Auch B."/>
            <person name="Kono T."/>
            <person name="Mallez S."/>
            <person name="Becker A."/>
            <person name="Gohl D.M."/>
            <person name="Silverstein K.A.T."/>
            <person name="Koren S."/>
            <person name="Bechman K.B."/>
            <person name="Herman A."/>
            <person name="Abrahante J.E."/>
            <person name="Garbe J."/>
        </authorList>
    </citation>
    <scope>NUCLEOTIDE SEQUENCE</scope>
    <source>
        <strain evidence="2">Duluth1</strain>
        <tissue evidence="2">Whole animal</tissue>
    </source>
</reference>
<proteinExistence type="predicted"/>
<sequence length="287" mass="32978">MRILISILSILIGGCHAASFICRDEKTGNFAFYENEKEKCLNGVVQQKTTQITTKISSSSTTYSSQSTSTIIPPLLKHMCTLGKDLLEGYECCGWYIPFQPEFEACCKVTMTKTMVHSGKPDKDYTCCRDDITRAYKRTDLPCAYHPANNDQFWNALRVTALLKSRRLLNEACRTKTVYYGRVKFVNKTSAIYSDLKIRLNKLDLKSPTLKRQDTNLDLYIEKDRHRPDPSKLHGKYFLIITENQKPAVTPSYINVKNDVVYKLAKSHRRSFEKLRKLFALCKSLLN</sequence>
<keyword evidence="3" id="KW-1185">Reference proteome</keyword>
<evidence type="ECO:0000313" key="2">
    <source>
        <dbReference type="EMBL" id="KAH3819722.1"/>
    </source>
</evidence>
<evidence type="ECO:0000256" key="1">
    <source>
        <dbReference type="SAM" id="SignalP"/>
    </source>
</evidence>
<dbReference type="PROSITE" id="PS51257">
    <property type="entry name" value="PROKAR_LIPOPROTEIN"/>
    <property type="match status" value="1"/>
</dbReference>
<evidence type="ECO:0000313" key="3">
    <source>
        <dbReference type="Proteomes" id="UP000828390"/>
    </source>
</evidence>